<proteinExistence type="predicted"/>
<evidence type="ECO:0008006" key="5">
    <source>
        <dbReference type="Google" id="ProtNLM"/>
    </source>
</evidence>
<feature type="transmembrane region" description="Helical" evidence="2">
    <location>
        <begin position="306"/>
        <end position="331"/>
    </location>
</feature>
<evidence type="ECO:0000256" key="2">
    <source>
        <dbReference type="SAM" id="Phobius"/>
    </source>
</evidence>
<dbReference type="Proteomes" id="UP000594205">
    <property type="component" value="Chromosome"/>
</dbReference>
<dbReference type="AlphaFoldDB" id="A0A7M2SI97"/>
<feature type="region of interest" description="Disordered" evidence="1">
    <location>
        <begin position="97"/>
        <end position="130"/>
    </location>
</feature>
<evidence type="ECO:0000313" key="4">
    <source>
        <dbReference type="Proteomes" id="UP000594205"/>
    </source>
</evidence>
<dbReference type="KEGG" id="sfeu:IM697_34650"/>
<name>A0A7M2SI97_9ACTN</name>
<keyword evidence="4" id="KW-1185">Reference proteome</keyword>
<evidence type="ECO:0000256" key="1">
    <source>
        <dbReference type="SAM" id="MobiDB-lite"/>
    </source>
</evidence>
<organism evidence="3 4">
    <name type="scientific">Streptomyces ferrugineus</name>
    <dbReference type="NCBI Taxonomy" id="1413221"/>
    <lineage>
        <taxon>Bacteria</taxon>
        <taxon>Bacillati</taxon>
        <taxon>Actinomycetota</taxon>
        <taxon>Actinomycetes</taxon>
        <taxon>Kitasatosporales</taxon>
        <taxon>Streptomycetaceae</taxon>
        <taxon>Streptomyces</taxon>
    </lineage>
</organism>
<keyword evidence="2" id="KW-1133">Transmembrane helix</keyword>
<dbReference type="EMBL" id="CP063373">
    <property type="protein sequence ID" value="QOV35173.1"/>
    <property type="molecule type" value="Genomic_DNA"/>
</dbReference>
<protein>
    <recommendedName>
        <fullName evidence="5">WXG100 family type VII secretion target</fullName>
    </recommendedName>
</protein>
<reference evidence="3 4" key="1">
    <citation type="submission" date="2020-10" db="EMBL/GenBank/DDBJ databases">
        <title>Streptomyces ferrugineus complate genome analysis.</title>
        <authorList>
            <person name="Anwar N."/>
        </authorList>
    </citation>
    <scope>NUCLEOTIDE SEQUENCE [LARGE SCALE GENOMIC DNA]</scope>
    <source>
        <strain evidence="3 4">CCTCC AA2014009</strain>
    </source>
</reference>
<dbReference type="RefSeq" id="WP_194040032.1">
    <property type="nucleotide sequence ID" value="NZ_CP063373.1"/>
</dbReference>
<keyword evidence="2" id="KW-0472">Membrane</keyword>
<sequence length="387" mass="41055">MNFRVIPADIASYGKMIERAHRDVSEARSFLDRKATVDGEAESQLWQLVVGHHSDVLEKAKASIEGFSQTLDACQKELARTATYYTQTDETEAVKVDGTYPAGSGRPAGTPSESGGFSDASEPTASFSEPKLSVWEQVQQGASDRMDGLVWDRVDSVTGEGKNVPLGVLGIGLDLLSPTTLVNEALKFVFNFDIFGEAAKMLAGDWESFGDCAGAWDSLGSFFYGVGSNVRKGNNLLSDTWVGNASNTRYDYFDGLATKLDETDDCYDTLKSAYEEVASQIQQFADGLKAGLILICDMGISIAVEIAVATGAATTGVGLVLTGGMAALIARTAAKMIGEWSKIIDALSALYAAVNVAFGLAGAAMNGNLDAVQKFPRPGAAYDHQAV</sequence>
<feature type="transmembrane region" description="Helical" evidence="2">
    <location>
        <begin position="343"/>
        <end position="365"/>
    </location>
</feature>
<feature type="compositionally biased region" description="Polar residues" evidence="1">
    <location>
        <begin position="111"/>
        <end position="127"/>
    </location>
</feature>
<gene>
    <name evidence="3" type="ORF">IM697_34650</name>
</gene>
<keyword evidence="2" id="KW-0812">Transmembrane</keyword>
<accession>A0A7M2SI97</accession>
<evidence type="ECO:0000313" key="3">
    <source>
        <dbReference type="EMBL" id="QOV35173.1"/>
    </source>
</evidence>